<proteinExistence type="predicted"/>
<name>A0A443J757_9RHOB</name>
<evidence type="ECO:0000313" key="2">
    <source>
        <dbReference type="Proteomes" id="UP000284476"/>
    </source>
</evidence>
<dbReference type="RefSeq" id="WP_128210536.1">
    <property type="nucleotide sequence ID" value="NZ_JBHRSO010000025.1"/>
</dbReference>
<dbReference type="EMBL" id="SAUZ01000045">
    <property type="protein sequence ID" value="RWR16379.1"/>
    <property type="molecule type" value="Genomic_DNA"/>
</dbReference>
<dbReference type="AlphaFoldDB" id="A0A443J757"/>
<comment type="caution">
    <text evidence="1">The sequence shown here is derived from an EMBL/GenBank/DDBJ whole genome shotgun (WGS) entry which is preliminary data.</text>
</comment>
<evidence type="ECO:0000313" key="1">
    <source>
        <dbReference type="EMBL" id="RWR16379.1"/>
    </source>
</evidence>
<reference evidence="1 2" key="2">
    <citation type="submission" date="2019-01" db="EMBL/GenBank/DDBJ databases">
        <authorList>
            <person name="Li Y."/>
        </authorList>
    </citation>
    <scope>NUCLEOTIDE SEQUENCE [LARGE SCALE GENOMIC DNA]</scope>
    <source>
        <strain evidence="1 2">SK2B-1</strain>
    </source>
</reference>
<protein>
    <submittedName>
        <fullName evidence="1">Uncharacterized protein</fullName>
    </submittedName>
</protein>
<dbReference type="Proteomes" id="UP000284476">
    <property type="component" value="Unassembled WGS sequence"/>
</dbReference>
<organism evidence="1 2">
    <name type="scientific">Paenirhodobacter populi</name>
    <dbReference type="NCBI Taxonomy" id="2306993"/>
    <lineage>
        <taxon>Bacteria</taxon>
        <taxon>Pseudomonadati</taxon>
        <taxon>Pseudomonadota</taxon>
        <taxon>Alphaproteobacteria</taxon>
        <taxon>Rhodobacterales</taxon>
        <taxon>Rhodobacter group</taxon>
        <taxon>Paenirhodobacter</taxon>
    </lineage>
</organism>
<gene>
    <name evidence="1" type="ORF">D2T30_21915</name>
</gene>
<sequence>MYEWLLRDKWSGGLLQLVGYRHVFGLTSGLPARPDERPREVWVSVNDSHADKSLAGRVWQRGSKNTGRVWANA</sequence>
<reference evidence="1 2" key="1">
    <citation type="submission" date="2019-01" db="EMBL/GenBank/DDBJ databases">
        <title>Sinorhodobacter populi sp. nov. isolated from the symptomatic bark tissue of Populus euramericana canker.</title>
        <authorList>
            <person name="Xu G."/>
        </authorList>
    </citation>
    <scope>NUCLEOTIDE SEQUENCE [LARGE SCALE GENOMIC DNA]</scope>
    <source>
        <strain evidence="1 2">SK2B-1</strain>
    </source>
</reference>
<accession>A0A443J757</accession>